<dbReference type="PROSITE" id="PS00211">
    <property type="entry name" value="ABC_TRANSPORTER_1"/>
    <property type="match status" value="1"/>
</dbReference>
<reference evidence="15" key="1">
    <citation type="submission" date="2021-02" db="EMBL/GenBank/DDBJ databases">
        <title>Metagenome analyses of Stigonema ocellatum DSM 106950, Chlorogloea purpurea SAG 13.99 and Gomphosphaeria aponina DSM 107014.</title>
        <authorList>
            <person name="Marter P."/>
            <person name="Huang S."/>
        </authorList>
    </citation>
    <scope>NUCLEOTIDE SEQUENCE</scope>
    <source>
        <strain evidence="15">JP213</strain>
    </source>
</reference>
<dbReference type="SMART" id="SM00382">
    <property type="entry name" value="AAA"/>
    <property type="match status" value="1"/>
</dbReference>
<dbReference type="PANTHER" id="PTHR43394">
    <property type="entry name" value="ATP-DEPENDENT PERMEASE MDL1, MITOCHONDRIAL"/>
    <property type="match status" value="1"/>
</dbReference>
<dbReference type="CDD" id="cd18570">
    <property type="entry name" value="ABC_6TM_PCAT1_LagD_like"/>
    <property type="match status" value="1"/>
</dbReference>
<evidence type="ECO:0000256" key="7">
    <source>
        <dbReference type="ARBA" id="ARBA00022807"/>
    </source>
</evidence>
<dbReference type="AlphaFoldDB" id="A0A941GT67"/>
<keyword evidence="7" id="KW-0645">Protease</keyword>
<dbReference type="InterPro" id="IPR011527">
    <property type="entry name" value="ABC1_TM_dom"/>
</dbReference>
<dbReference type="InterPro" id="IPR027417">
    <property type="entry name" value="P-loop_NTPase"/>
</dbReference>
<evidence type="ECO:0000256" key="3">
    <source>
        <dbReference type="ARBA" id="ARBA00022475"/>
    </source>
</evidence>
<dbReference type="Pfam" id="PF00005">
    <property type="entry name" value="ABC_tran"/>
    <property type="match status" value="1"/>
</dbReference>
<evidence type="ECO:0000256" key="6">
    <source>
        <dbReference type="ARBA" id="ARBA00022801"/>
    </source>
</evidence>
<keyword evidence="5" id="KW-0547">Nucleotide-binding</keyword>
<gene>
    <name evidence="15" type="ORF">DSM107014_01575</name>
</gene>
<evidence type="ECO:0000313" key="15">
    <source>
        <dbReference type="EMBL" id="MBR8826590.1"/>
    </source>
</evidence>
<keyword evidence="9 11" id="KW-1133">Transmembrane helix</keyword>
<dbReference type="Pfam" id="PF00664">
    <property type="entry name" value="ABC_membrane"/>
    <property type="match status" value="1"/>
</dbReference>
<dbReference type="GO" id="GO:0005524">
    <property type="term" value="F:ATP binding"/>
    <property type="evidence" value="ECO:0007669"/>
    <property type="project" value="UniProtKB-KW"/>
</dbReference>
<feature type="transmembrane region" description="Helical" evidence="11">
    <location>
        <begin position="203"/>
        <end position="229"/>
    </location>
</feature>
<feature type="transmembrane region" description="Helical" evidence="11">
    <location>
        <begin position="302"/>
        <end position="320"/>
    </location>
</feature>
<keyword evidence="4 11" id="KW-0812">Transmembrane</keyword>
<dbReference type="Gene3D" id="1.20.1560.10">
    <property type="entry name" value="ABC transporter type 1, transmembrane domain"/>
    <property type="match status" value="1"/>
</dbReference>
<comment type="subcellular location">
    <subcellularLocation>
        <location evidence="1">Cell membrane</location>
        <topology evidence="1">Multi-pass membrane protein</topology>
    </subcellularLocation>
</comment>
<dbReference type="InterPro" id="IPR017871">
    <property type="entry name" value="ABC_transporter-like_CS"/>
</dbReference>
<dbReference type="SUPFAM" id="SSF90123">
    <property type="entry name" value="ABC transporter transmembrane region"/>
    <property type="match status" value="1"/>
</dbReference>
<dbReference type="EMBL" id="JADQBC010000006">
    <property type="protein sequence ID" value="MBR8826590.1"/>
    <property type="molecule type" value="Genomic_DNA"/>
</dbReference>
<evidence type="ECO:0000256" key="1">
    <source>
        <dbReference type="ARBA" id="ARBA00004651"/>
    </source>
</evidence>
<feature type="transmembrane region" description="Helical" evidence="11">
    <location>
        <begin position="273"/>
        <end position="296"/>
    </location>
</feature>
<protein>
    <submittedName>
        <fullName evidence="15">Peptidase domain-containing ABC transporter</fullName>
    </submittedName>
</protein>
<evidence type="ECO:0000259" key="12">
    <source>
        <dbReference type="PROSITE" id="PS50893"/>
    </source>
</evidence>
<dbReference type="InterPro" id="IPR003439">
    <property type="entry name" value="ABC_transporter-like_ATP-bd"/>
</dbReference>
<dbReference type="SUPFAM" id="SSF52540">
    <property type="entry name" value="P-loop containing nucleoside triphosphate hydrolases"/>
    <property type="match status" value="1"/>
</dbReference>
<evidence type="ECO:0000259" key="14">
    <source>
        <dbReference type="PROSITE" id="PS50990"/>
    </source>
</evidence>
<feature type="domain" description="ABC transporter" evidence="12">
    <location>
        <begin position="480"/>
        <end position="714"/>
    </location>
</feature>
<sequence length="714" mass="80358">MKYPVVLQHSEEDCGAACLASITKYYGRIFTLTRIREAIGTGQLGTTLLGIRRGAESLGFYARSVATSSEIFKQIQKVPLPAIIHWQGNHWVILYGKVKNKYIIGDPALGIRYLSEAELAEDWTDGIMLLLQLDPTRFFAQPDDKIEGLEKFFLRLWSYRLIIIEALLCSFVIGLLSLGFPFFLQILTDEVMVRGDTQLLTGVIIAVILMYFVKSGLSFVENILIAYFAERLELGLVLEFAHQILRLPLTYYETRRSGEVISRLRDIQKINSLISKIIISLPSSFLIAFVSLILMMFYSIKLTLLALTVSVLMTLTSIIFKPSLTQKIYKEMVLDTENQGILVETFKGAITLKTTSAISELWEELQIRFGRLANLVFSTTKIEIINRTFSRLISEVGATLLLGFGSLLVINRELSIGQLLAFTTFNRNFTYLITDLIDFIDDFIRAQTANLRLQEVINATPETEGDSKKSWAIISPDADIICTNVNFHYPGRVDLLENFSLTIPGGKVTAIIGKSGCGKSTLAKLISGLYVIKSGNIRFDIYNLEDLALECLRKQVILVPQEAHFWSRSIIDNFRLGSPQLTFEQIVKACQIVEADEFISKLPEKYRTILGEFGSNLSGGQRQRLALARAIATNPPILILDESTAGLDPISETKVLEQLLSHRQDKTTILISHRPQVIQRAEWIIFLEEGQLKFQGLQSDLLTKTGEHLDFLIT</sequence>
<comment type="caution">
    <text evidence="15">The sequence shown here is derived from an EMBL/GenBank/DDBJ whole genome shotgun (WGS) entry which is preliminary data.</text>
</comment>
<dbReference type="GO" id="GO:0008234">
    <property type="term" value="F:cysteine-type peptidase activity"/>
    <property type="evidence" value="ECO:0007669"/>
    <property type="project" value="UniProtKB-KW"/>
</dbReference>
<dbReference type="GO" id="GO:0016887">
    <property type="term" value="F:ATP hydrolysis activity"/>
    <property type="evidence" value="ECO:0007669"/>
    <property type="project" value="InterPro"/>
</dbReference>
<evidence type="ECO:0000256" key="2">
    <source>
        <dbReference type="ARBA" id="ARBA00022448"/>
    </source>
</evidence>
<dbReference type="Proteomes" id="UP000767446">
    <property type="component" value="Unassembled WGS sequence"/>
</dbReference>
<dbReference type="PROSITE" id="PS50929">
    <property type="entry name" value="ABC_TM1F"/>
    <property type="match status" value="1"/>
</dbReference>
<proteinExistence type="predicted"/>
<dbReference type="Gene3D" id="3.90.70.10">
    <property type="entry name" value="Cysteine proteinases"/>
    <property type="match status" value="1"/>
</dbReference>
<dbReference type="GO" id="GO:0005886">
    <property type="term" value="C:plasma membrane"/>
    <property type="evidence" value="ECO:0007669"/>
    <property type="project" value="UniProtKB-SubCell"/>
</dbReference>
<feature type="domain" description="ABC transmembrane type-1" evidence="13">
    <location>
        <begin position="166"/>
        <end position="445"/>
    </location>
</feature>
<dbReference type="PROSITE" id="PS50990">
    <property type="entry name" value="PEPTIDASE_C39"/>
    <property type="match status" value="1"/>
</dbReference>
<dbReference type="GO" id="GO:0015421">
    <property type="term" value="F:ABC-type oligopeptide transporter activity"/>
    <property type="evidence" value="ECO:0007669"/>
    <property type="project" value="TreeGrafter"/>
</dbReference>
<name>A0A941GT67_9CHRO</name>
<dbReference type="PANTHER" id="PTHR43394:SF1">
    <property type="entry name" value="ATP-BINDING CASSETTE SUB-FAMILY B MEMBER 10, MITOCHONDRIAL"/>
    <property type="match status" value="1"/>
</dbReference>
<organism evidence="15 16">
    <name type="scientific">Gomphosphaeria aponina SAG 52.96 = DSM 107014</name>
    <dbReference type="NCBI Taxonomy" id="1521640"/>
    <lineage>
        <taxon>Bacteria</taxon>
        <taxon>Bacillati</taxon>
        <taxon>Cyanobacteriota</taxon>
        <taxon>Cyanophyceae</taxon>
        <taxon>Oscillatoriophycideae</taxon>
        <taxon>Chroococcales</taxon>
        <taxon>Gomphosphaeriaceae</taxon>
        <taxon>Gomphosphaeria</taxon>
    </lineage>
</organism>
<keyword evidence="2" id="KW-0813">Transport</keyword>
<evidence type="ECO:0000256" key="11">
    <source>
        <dbReference type="SAM" id="Phobius"/>
    </source>
</evidence>
<feature type="domain" description="Peptidase C39" evidence="14">
    <location>
        <begin position="8"/>
        <end position="130"/>
    </location>
</feature>
<keyword evidence="8" id="KW-0067">ATP-binding</keyword>
<dbReference type="InterPro" id="IPR039421">
    <property type="entry name" value="Type_1_exporter"/>
</dbReference>
<dbReference type="Pfam" id="PF03412">
    <property type="entry name" value="Peptidase_C39"/>
    <property type="match status" value="1"/>
</dbReference>
<evidence type="ECO:0000256" key="8">
    <source>
        <dbReference type="ARBA" id="ARBA00022840"/>
    </source>
</evidence>
<dbReference type="InterPro" id="IPR003593">
    <property type="entry name" value="AAA+_ATPase"/>
</dbReference>
<keyword evidence="3" id="KW-1003">Cell membrane</keyword>
<feature type="transmembrane region" description="Helical" evidence="11">
    <location>
        <begin position="392"/>
        <end position="410"/>
    </location>
</feature>
<evidence type="ECO:0000313" key="16">
    <source>
        <dbReference type="Proteomes" id="UP000767446"/>
    </source>
</evidence>
<keyword evidence="10 11" id="KW-0472">Membrane</keyword>
<accession>A0A941GT67</accession>
<evidence type="ECO:0000259" key="13">
    <source>
        <dbReference type="PROSITE" id="PS50929"/>
    </source>
</evidence>
<evidence type="ECO:0000256" key="4">
    <source>
        <dbReference type="ARBA" id="ARBA00022692"/>
    </source>
</evidence>
<dbReference type="Gene3D" id="3.40.50.300">
    <property type="entry name" value="P-loop containing nucleotide triphosphate hydrolases"/>
    <property type="match status" value="1"/>
</dbReference>
<keyword evidence="6" id="KW-0378">Hydrolase</keyword>
<dbReference type="InterPro" id="IPR036640">
    <property type="entry name" value="ABC1_TM_sf"/>
</dbReference>
<evidence type="ECO:0000256" key="5">
    <source>
        <dbReference type="ARBA" id="ARBA00022741"/>
    </source>
</evidence>
<dbReference type="PROSITE" id="PS50893">
    <property type="entry name" value="ABC_TRANSPORTER_2"/>
    <property type="match status" value="1"/>
</dbReference>
<evidence type="ECO:0000256" key="10">
    <source>
        <dbReference type="ARBA" id="ARBA00023136"/>
    </source>
</evidence>
<dbReference type="FunFam" id="3.40.50.300:FF:000299">
    <property type="entry name" value="ABC transporter ATP-binding protein/permease"/>
    <property type="match status" value="1"/>
</dbReference>
<feature type="transmembrane region" description="Helical" evidence="11">
    <location>
        <begin position="161"/>
        <end position="183"/>
    </location>
</feature>
<keyword evidence="7" id="KW-0788">Thiol protease</keyword>
<dbReference type="InterPro" id="IPR005074">
    <property type="entry name" value="Peptidase_C39"/>
</dbReference>
<dbReference type="GO" id="GO:0006508">
    <property type="term" value="P:proteolysis"/>
    <property type="evidence" value="ECO:0007669"/>
    <property type="project" value="InterPro"/>
</dbReference>
<dbReference type="CDD" id="cd02418">
    <property type="entry name" value="Peptidase_C39B"/>
    <property type="match status" value="1"/>
</dbReference>
<evidence type="ECO:0000256" key="9">
    <source>
        <dbReference type="ARBA" id="ARBA00022989"/>
    </source>
</evidence>